<protein>
    <submittedName>
        <fullName evidence="7">UDP-galactopyranose mutase</fullName>
        <ecNumber evidence="7">5.4.99.9</ecNumber>
    </submittedName>
</protein>
<evidence type="ECO:0000313" key="7">
    <source>
        <dbReference type="EMBL" id="THV15502.1"/>
    </source>
</evidence>
<evidence type="ECO:0000256" key="5">
    <source>
        <dbReference type="ARBA" id="ARBA00023235"/>
    </source>
</evidence>
<proteinExistence type="inferred from homology"/>
<evidence type="ECO:0000256" key="2">
    <source>
        <dbReference type="ARBA" id="ARBA00009321"/>
    </source>
</evidence>
<dbReference type="SUPFAM" id="SSF54373">
    <property type="entry name" value="FAD-linked reductases, C-terminal domain"/>
    <property type="match status" value="1"/>
</dbReference>
<evidence type="ECO:0000313" key="8">
    <source>
        <dbReference type="Proteomes" id="UP000309667"/>
    </source>
</evidence>
<dbReference type="PANTHER" id="PTHR21197:SF0">
    <property type="entry name" value="UDP-GALACTOPYRANOSE MUTASE"/>
    <property type="match status" value="1"/>
</dbReference>
<dbReference type="NCBIfam" id="TIGR00031">
    <property type="entry name" value="UDP-GALP_mutase"/>
    <property type="match status" value="1"/>
</dbReference>
<dbReference type="Pfam" id="PF13450">
    <property type="entry name" value="NAD_binding_8"/>
    <property type="match status" value="1"/>
</dbReference>
<feature type="domain" description="UDP-galactopyranose mutase C-terminal" evidence="6">
    <location>
        <begin position="152"/>
        <end position="351"/>
    </location>
</feature>
<reference evidence="7 8" key="1">
    <citation type="submission" date="2019-04" db="EMBL/GenBank/DDBJ databases">
        <title>Genome sequence of strain 7209-2.</title>
        <authorList>
            <person name="Gao J."/>
            <person name="Sun J."/>
        </authorList>
    </citation>
    <scope>NUCLEOTIDE SEQUENCE [LARGE SCALE GENOMIC DNA]</scope>
    <source>
        <strain evidence="7 8">7209-2</strain>
    </source>
</reference>
<dbReference type="Gene3D" id="3.40.50.720">
    <property type="entry name" value="NAD(P)-binding Rossmann-like Domain"/>
    <property type="match status" value="3"/>
</dbReference>
<keyword evidence="5 7" id="KW-0413">Isomerase</keyword>
<accession>A0ABY2QZN5</accession>
<name>A0ABY2QZN5_9HYPH</name>
<dbReference type="EC" id="5.4.99.9" evidence="7"/>
<keyword evidence="4" id="KW-0274">FAD</keyword>
<dbReference type="Proteomes" id="UP000309667">
    <property type="component" value="Unassembled WGS sequence"/>
</dbReference>
<dbReference type="Pfam" id="PF03275">
    <property type="entry name" value="GLF"/>
    <property type="match status" value="1"/>
</dbReference>
<comment type="similarity">
    <text evidence="2">Belongs to the UDP-galactopyranose/dTDP-fucopyranose mutase family.</text>
</comment>
<gene>
    <name evidence="7" type="primary">glf</name>
    <name evidence="7" type="ORF">E9677_09125</name>
</gene>
<sequence length="386" mass="44176">MTAQGQKIGIVGAGLSGAVIARELAEAGFEVEVFDTRPHIGGNCHTERDSDTGVMVHIYGPHIFHTDDAEVWDYVNGYQTFLPYKNRVKTTSQGQVYSLPVNLHTINQFFGKTFRPEEARAFIEAQADKTVTDPQTFEEQALRFVGRDLYEAFFKGYTEKQWGCSPTDLPASILKRLPVRFNYDDNYFFHKFQGMPENGYTDMIEKIFDHPKIKVTLGQHVDPRAPHDYTHLFYSGPLDGYFGYEFGRLGYRTLDFERFTYQGDYQGCAVMNYGDASVPYTRITEHKHFSPWESHEGSVCYREFSRACGEDDIPYYPIRLVEEKAQLADYVARANEETSVTFVGRLATYRYLDMDVTIREALDTARLFLAKAKDEAAMPAFVHSPL</sequence>
<dbReference type="PANTHER" id="PTHR21197">
    <property type="entry name" value="UDP-GALACTOPYRANOSE MUTASE"/>
    <property type="match status" value="1"/>
</dbReference>
<keyword evidence="8" id="KW-1185">Reference proteome</keyword>
<comment type="caution">
    <text evidence="7">The sequence shown here is derived from an EMBL/GenBank/DDBJ whole genome shotgun (WGS) entry which is preliminary data.</text>
</comment>
<dbReference type="EMBL" id="STGT01000002">
    <property type="protein sequence ID" value="THV15502.1"/>
    <property type="molecule type" value="Genomic_DNA"/>
</dbReference>
<dbReference type="GO" id="GO:0008767">
    <property type="term" value="F:UDP-galactopyranose mutase activity"/>
    <property type="evidence" value="ECO:0007669"/>
    <property type="project" value="UniProtKB-EC"/>
</dbReference>
<dbReference type="InterPro" id="IPR015899">
    <property type="entry name" value="UDP-GalPyranose_mutase_C"/>
</dbReference>
<comment type="cofactor">
    <cofactor evidence="1">
        <name>FAD</name>
        <dbReference type="ChEBI" id="CHEBI:57692"/>
    </cofactor>
</comment>
<organism evidence="7 8">
    <name type="scientific">Rhizobium rhizophilum</name>
    <dbReference type="NCBI Taxonomy" id="1850373"/>
    <lineage>
        <taxon>Bacteria</taxon>
        <taxon>Pseudomonadati</taxon>
        <taxon>Pseudomonadota</taxon>
        <taxon>Alphaproteobacteria</taxon>
        <taxon>Hyphomicrobiales</taxon>
        <taxon>Rhizobiaceae</taxon>
        <taxon>Rhizobium/Agrobacterium group</taxon>
        <taxon>Rhizobium</taxon>
    </lineage>
</organism>
<dbReference type="SUPFAM" id="SSF51971">
    <property type="entry name" value="Nucleotide-binding domain"/>
    <property type="match status" value="1"/>
</dbReference>
<evidence type="ECO:0000256" key="3">
    <source>
        <dbReference type="ARBA" id="ARBA00022630"/>
    </source>
</evidence>
<keyword evidence="3" id="KW-0285">Flavoprotein</keyword>
<evidence type="ECO:0000256" key="4">
    <source>
        <dbReference type="ARBA" id="ARBA00022827"/>
    </source>
</evidence>
<evidence type="ECO:0000256" key="1">
    <source>
        <dbReference type="ARBA" id="ARBA00001974"/>
    </source>
</evidence>
<dbReference type="RefSeq" id="WP_136557778.1">
    <property type="nucleotide sequence ID" value="NZ_STGT01000002.1"/>
</dbReference>
<evidence type="ECO:0000259" key="6">
    <source>
        <dbReference type="Pfam" id="PF03275"/>
    </source>
</evidence>
<dbReference type="InterPro" id="IPR004379">
    <property type="entry name" value="UDP-GALP_mutase"/>
</dbReference>